<dbReference type="Gene3D" id="3.30.70.1320">
    <property type="entry name" value="Multidrug efflux transporter AcrB pore domain like"/>
    <property type="match status" value="1"/>
</dbReference>
<name>A0ABR6KUA7_9BACT</name>
<sequence>MKPGFFIDRPVFSTVLSLLIVIVGIIGLMLLPVDQYPQITPPVVKISASYPGASALTVSQAVATPIEQELNGTPGMIYMQSSSSNSGGLTITVTFDVSADADLAAVEIQNRVKLAESRLPSDVVQNGITVEKQSASQLMTLSLSSDDPRFDEIYLSNFATINVLDVLRRIPGVGRVSNIGSRYYGMQIWVYPDRLANMGLTVKDIQNALKEQNSESAAGELGKQPVIDVDVTIPITARGRLSTVKEFEDIVVRANQDGSIVRLRDVARISLEASSYSTESGINGENAAILGIYMLPGANALEVATNVKEAMKEISQNFPEGLEYKFPFDMTEYISQSIHEVYKTLFEALFLVVLVVFLSLQNWRAALIPTIAVPISLIGTFGFMLIMGFSLNMLTLLGLILAIGIVVDDAIVVVENVERVMHEEKLTPREATHKAMHELSGALIATSMVLAAVFVPVSFLSGITGALYRQFSITIVVSVLLSTVVALTLSPAMCALILRPTTGKKNFVFRKINIWLHKGNNKYIHLLSKAIGNPKRILAGFGMVLVFIFVLNRFIPTSFIPEEDQGFFTVELVMPEGATLERTRKVTDRAIEFLQKQPAVAYVQNVTGSSTRVGTSQSRSTLTVILKPWEERKSSGMGVEDVMEVARKEFEYYPEILAYLNRPPVIPGLGESGGLEMQLEARGEASWENLVSATDTFMLYASKAPELTGVSSALQPQIPQLYFDVDRDRAKFLGIPLTDIFSTMKAYLGSVYVNDFNMFNRIYKVYIQAEAPYRATQENLGLFFVRAQNGSMVPLTALGTTSYTTGPGTIKKFNMFSTAAISAVAAPGYSSGEAMAAMQRIAREHLPDNIGVEWSGLSYQEKKAGGQTGMVLALVFLFVFLFLAAQYESWIVPIAVLLSLPVAALGAYLGIWATGLHNDIYFQIGLVTLIGLAAKNAILIVEFAKVQVDAGVDVIQAAIHAARMRFRPILMTSLAFVLGMLPMVLASGPGSASRHSLGTGVFFGMLVVITVGIVLVPFFFVFIYKMKKVLKLERVSQIIPKEKILRKRKLFFFIAVVAVALVSLSSCKLGEKYARPDLNLPAQFEGESDTLSVENIPWESLYADTTLQRLITTALENNKDMKIAAAKIKEMMAAKRITFAEQFPEIGARIYGQKERLNYGGDNPKPDPEYGAKLTLSWELDLWGNLRWANEAGVAAYLQSVEARRALQLTLVAEVAAAYYELCALDRQLNIVRQTLEARREGVRLAKLRFEGGLTSETSYNQALVELARTETLVPSLERQVRIKENDISLLLGEYPGYIPRGLPLGEQRLPDALPIGLPSALLERRPDMRQAELKLREANAKVGVAYTDLFPKISLTGNFGIESEELGDLLKSPAWFLAGDLLQPLFAMGKNKAKLKASKARYEQEVYTYQKSVISAFKEVNDAIITIRKAKEIRFSQERLEAASAKYLKLAELQYINGVTNYIDVLDAQRGYLDAQISLNNAVQNELLAVVYLYKALGGGYTLTSEK</sequence>
<dbReference type="InterPro" id="IPR001036">
    <property type="entry name" value="Acrflvin-R"/>
</dbReference>
<feature type="transmembrane region" description="Helical" evidence="11">
    <location>
        <begin position="12"/>
        <end position="33"/>
    </location>
</feature>
<dbReference type="InterPro" id="IPR003423">
    <property type="entry name" value="OMP_efflux"/>
</dbReference>
<dbReference type="NCBIfam" id="TIGR00915">
    <property type="entry name" value="2A0602"/>
    <property type="match status" value="1"/>
</dbReference>
<evidence type="ECO:0000313" key="13">
    <source>
        <dbReference type="EMBL" id="MBB4624964.1"/>
    </source>
</evidence>
<dbReference type="Gene3D" id="1.20.1640.10">
    <property type="entry name" value="Multidrug efflux transporter AcrB transmembrane domain"/>
    <property type="match status" value="2"/>
</dbReference>
<evidence type="ECO:0000256" key="9">
    <source>
        <dbReference type="ARBA" id="ARBA00023136"/>
    </source>
</evidence>
<evidence type="ECO:0000256" key="8">
    <source>
        <dbReference type="ARBA" id="ARBA00022989"/>
    </source>
</evidence>
<keyword evidence="9 10" id="KW-0472">Membrane</keyword>
<keyword evidence="4" id="KW-0813">Transport</keyword>
<evidence type="ECO:0000256" key="5">
    <source>
        <dbReference type="ARBA" id="ARBA00022475"/>
    </source>
</evidence>
<protein>
    <submittedName>
        <fullName evidence="13">Hydrophobe/amphiphile efflux-1 (HAE1) family protein/NodT family efflux transporter outer membrane factor (OMF) lipoprotein</fullName>
    </submittedName>
</protein>
<feature type="domain" description="SSD" evidence="12">
    <location>
        <begin position="366"/>
        <end position="496"/>
    </location>
</feature>
<dbReference type="InterPro" id="IPR027463">
    <property type="entry name" value="AcrB_DN_DC_subdom"/>
</dbReference>
<keyword evidence="14" id="KW-1185">Reference proteome</keyword>
<dbReference type="Gene3D" id="3.30.70.1430">
    <property type="entry name" value="Multidrug efflux transporter AcrB pore domain"/>
    <property type="match status" value="2"/>
</dbReference>
<evidence type="ECO:0000256" key="3">
    <source>
        <dbReference type="ARBA" id="ARBA00010942"/>
    </source>
</evidence>
<evidence type="ECO:0000259" key="12">
    <source>
        <dbReference type="PROSITE" id="PS50156"/>
    </source>
</evidence>
<feature type="transmembrane region" description="Helical" evidence="11">
    <location>
        <begin position="471"/>
        <end position="498"/>
    </location>
</feature>
<dbReference type="PANTHER" id="PTHR32063:SF13">
    <property type="entry name" value="MULTIDRUG EFFLUX PUMP SUBUNIT ACRB-RELATED"/>
    <property type="match status" value="1"/>
</dbReference>
<dbReference type="RefSeq" id="WP_183672396.1">
    <property type="nucleotide sequence ID" value="NZ_BMPB01000017.1"/>
</dbReference>
<evidence type="ECO:0000256" key="7">
    <source>
        <dbReference type="ARBA" id="ARBA00022692"/>
    </source>
</evidence>
<dbReference type="Gene3D" id="2.20.200.10">
    <property type="entry name" value="Outer membrane efflux proteins (OEP)"/>
    <property type="match status" value="1"/>
</dbReference>
<dbReference type="Pfam" id="PF00873">
    <property type="entry name" value="ACR_tran"/>
    <property type="match status" value="1"/>
</dbReference>
<dbReference type="Proteomes" id="UP000533637">
    <property type="component" value="Unassembled WGS sequence"/>
</dbReference>
<evidence type="ECO:0000256" key="1">
    <source>
        <dbReference type="ARBA" id="ARBA00004429"/>
    </source>
</evidence>
<dbReference type="EMBL" id="JACHOC010000013">
    <property type="protein sequence ID" value="MBB4624964.1"/>
    <property type="molecule type" value="Genomic_DNA"/>
</dbReference>
<feature type="transmembrane region" description="Helical" evidence="11">
    <location>
        <begin position="1000"/>
        <end position="1024"/>
    </location>
</feature>
<accession>A0ABR6KUA7</accession>
<evidence type="ECO:0000313" key="14">
    <source>
        <dbReference type="Proteomes" id="UP000533637"/>
    </source>
</evidence>
<feature type="transmembrane region" description="Helical" evidence="11">
    <location>
        <begin position="435"/>
        <end position="459"/>
    </location>
</feature>
<dbReference type="Gene3D" id="3.30.70.1440">
    <property type="entry name" value="Multidrug efflux transporter AcrB pore domain"/>
    <property type="match status" value="1"/>
</dbReference>
<keyword evidence="5" id="KW-1003">Cell membrane</keyword>
<feature type="transmembrane region" description="Helical" evidence="11">
    <location>
        <begin position="537"/>
        <end position="555"/>
    </location>
</feature>
<comment type="similarity">
    <text evidence="3">Belongs to the resistance-nodulation-cell division (RND) (TC 2.A.6) family.</text>
</comment>
<keyword evidence="10" id="KW-0564">Palmitate</keyword>
<dbReference type="Gene3D" id="3.30.2090.10">
    <property type="entry name" value="Multidrug efflux transporter AcrB TolC docking domain, DN and DC subdomains"/>
    <property type="match status" value="2"/>
</dbReference>
<evidence type="ECO:0000256" key="6">
    <source>
        <dbReference type="ARBA" id="ARBA00022519"/>
    </source>
</evidence>
<keyword evidence="6" id="KW-0997">Cell inner membrane</keyword>
<feature type="transmembrane region" description="Helical" evidence="11">
    <location>
        <begin position="393"/>
        <end position="414"/>
    </location>
</feature>
<dbReference type="SUPFAM" id="SSF82866">
    <property type="entry name" value="Multidrug efflux transporter AcrB transmembrane domain"/>
    <property type="match status" value="2"/>
</dbReference>
<evidence type="ECO:0000256" key="2">
    <source>
        <dbReference type="ARBA" id="ARBA00007613"/>
    </source>
</evidence>
<dbReference type="InterPro" id="IPR004764">
    <property type="entry name" value="MdtF-like"/>
</dbReference>
<keyword evidence="10 13" id="KW-0449">Lipoprotein</keyword>
<reference evidence="13 14" key="1">
    <citation type="submission" date="2020-08" db="EMBL/GenBank/DDBJ databases">
        <title>Genomic Encyclopedia of Type Strains, Phase IV (KMG-IV): sequencing the most valuable type-strain genomes for metagenomic binning, comparative biology and taxonomic classification.</title>
        <authorList>
            <person name="Goeker M."/>
        </authorList>
    </citation>
    <scope>NUCLEOTIDE SEQUENCE [LARGE SCALE GENOMIC DNA]</scope>
    <source>
        <strain evidence="13 14">DSM 102983</strain>
    </source>
</reference>
<evidence type="ECO:0000256" key="10">
    <source>
        <dbReference type="RuleBase" id="RU362097"/>
    </source>
</evidence>
<feature type="transmembrane region" description="Helical" evidence="11">
    <location>
        <begin position="890"/>
        <end position="914"/>
    </location>
</feature>
<keyword evidence="7 10" id="KW-0812">Transmembrane</keyword>
<dbReference type="SUPFAM" id="SSF82693">
    <property type="entry name" value="Multidrug efflux transporter AcrB pore domain, PN1, PN2, PC1 and PC2 subdomains"/>
    <property type="match status" value="4"/>
</dbReference>
<dbReference type="PRINTS" id="PR00702">
    <property type="entry name" value="ACRIFLAVINRP"/>
</dbReference>
<dbReference type="PANTHER" id="PTHR32063">
    <property type="match status" value="1"/>
</dbReference>
<organism evidence="13 14">
    <name type="scientific">Parabacteroides faecis</name>
    <dbReference type="NCBI Taxonomy" id="1217282"/>
    <lineage>
        <taxon>Bacteria</taxon>
        <taxon>Pseudomonadati</taxon>
        <taxon>Bacteroidota</taxon>
        <taxon>Bacteroidia</taxon>
        <taxon>Bacteroidales</taxon>
        <taxon>Tannerellaceae</taxon>
        <taxon>Parabacteroides</taxon>
    </lineage>
</organism>
<dbReference type="InterPro" id="IPR000731">
    <property type="entry name" value="SSD"/>
</dbReference>
<keyword evidence="10" id="KW-1134">Transmembrane beta strand</keyword>
<comment type="caution">
    <text evidence="13">The sequence shown here is derived from an EMBL/GenBank/DDBJ whole genome shotgun (WGS) entry which is preliminary data.</text>
</comment>
<dbReference type="NCBIfam" id="TIGR01845">
    <property type="entry name" value="outer_NodT"/>
    <property type="match status" value="1"/>
</dbReference>
<comment type="subcellular location">
    <subcellularLocation>
        <location evidence="1">Cell inner membrane</location>
        <topology evidence="1">Multi-pass membrane protein</topology>
    </subcellularLocation>
    <subcellularLocation>
        <location evidence="10">Cell membrane</location>
        <topology evidence="10">Lipid-anchor</topology>
    </subcellularLocation>
</comment>
<gene>
    <name evidence="13" type="ORF">GGQ57_004910</name>
</gene>
<proteinExistence type="inferred from homology"/>
<dbReference type="InterPro" id="IPR010131">
    <property type="entry name" value="MdtP/NodT-like"/>
</dbReference>
<dbReference type="SUPFAM" id="SSF82714">
    <property type="entry name" value="Multidrug efflux transporter AcrB TolC docking domain, DN and DC subdomains"/>
    <property type="match status" value="2"/>
</dbReference>
<feature type="transmembrane region" description="Helical" evidence="11">
    <location>
        <begin position="341"/>
        <end position="360"/>
    </location>
</feature>
<evidence type="ECO:0000256" key="11">
    <source>
        <dbReference type="SAM" id="Phobius"/>
    </source>
</evidence>
<dbReference type="SUPFAM" id="SSF56954">
    <property type="entry name" value="Outer membrane efflux proteins (OEP)"/>
    <property type="match status" value="1"/>
</dbReference>
<comment type="similarity">
    <text evidence="2 10">Belongs to the outer membrane factor (OMF) (TC 1.B.17) family.</text>
</comment>
<dbReference type="Gene3D" id="1.20.1600.10">
    <property type="entry name" value="Outer membrane efflux proteins (OEP)"/>
    <property type="match status" value="1"/>
</dbReference>
<dbReference type="PROSITE" id="PS50156">
    <property type="entry name" value="SSD"/>
    <property type="match status" value="1"/>
</dbReference>
<feature type="transmembrane region" description="Helical" evidence="11">
    <location>
        <begin position="920"/>
        <end position="941"/>
    </location>
</feature>
<keyword evidence="8 11" id="KW-1133">Transmembrane helix</keyword>
<evidence type="ECO:0000256" key="4">
    <source>
        <dbReference type="ARBA" id="ARBA00022448"/>
    </source>
</evidence>
<dbReference type="NCBIfam" id="NF000282">
    <property type="entry name" value="RND_permease_1"/>
    <property type="match status" value="1"/>
</dbReference>
<dbReference type="Pfam" id="PF02321">
    <property type="entry name" value="OEP"/>
    <property type="match status" value="2"/>
</dbReference>
<feature type="transmembrane region" description="Helical" evidence="11">
    <location>
        <begin position="969"/>
        <end position="988"/>
    </location>
</feature>
<feature type="transmembrane region" description="Helical" evidence="11">
    <location>
        <begin position="1050"/>
        <end position="1066"/>
    </location>
</feature>
<feature type="transmembrane region" description="Helical" evidence="11">
    <location>
        <begin position="864"/>
        <end position="883"/>
    </location>
</feature>
<feature type="transmembrane region" description="Helical" evidence="11">
    <location>
        <begin position="367"/>
        <end position="387"/>
    </location>
</feature>